<dbReference type="RefSeq" id="WP_104830103.1">
    <property type="nucleotide sequence ID" value="NZ_PJCH01000006.1"/>
</dbReference>
<comment type="caution">
    <text evidence="1">The sequence shown here is derived from an EMBL/GenBank/DDBJ whole genome shotgun (WGS) entry which is preliminary data.</text>
</comment>
<protein>
    <submittedName>
        <fullName evidence="1">Uncharacterized protein</fullName>
    </submittedName>
</protein>
<sequence length="246" mass="28369">MFSTYAGAKRRAKQLNKTLFECSIIFPLSHCQNALAHAQGFGNWHELKSSIGSVRCAIEPALFKRRLMNVLPESCRRTADYWVDRRSFEWADEESPISMEFRNWYYMVNPYFFSLMVGFNRSPALLQPGSGKGQRLRKTIVQLALQNGMMHHSESGCFKLNPTTLSVQKTAPFYEFFSPEIHQHKDFKTELQRVADAGILSWTPKNEKVGTIEIFPPSKQELMDHVAACRRNHDPFIQMLSEKRAS</sequence>
<reference evidence="1 2" key="1">
    <citation type="submission" date="2017-12" db="EMBL/GenBank/DDBJ databases">
        <authorList>
            <person name="Hurst M.R.H."/>
        </authorList>
    </citation>
    <scope>NUCLEOTIDE SEQUENCE [LARGE SCALE GENOMIC DNA]</scope>
    <source>
        <strain evidence="1 2">SY-3-19</strain>
    </source>
</reference>
<name>A0A2S7K517_9PROT</name>
<gene>
    <name evidence="1" type="ORF">CW354_10810</name>
</gene>
<evidence type="ECO:0000313" key="1">
    <source>
        <dbReference type="EMBL" id="PQA87566.1"/>
    </source>
</evidence>
<accession>A0A2S7K517</accession>
<proteinExistence type="predicted"/>
<evidence type="ECO:0000313" key="2">
    <source>
        <dbReference type="Proteomes" id="UP000239504"/>
    </source>
</evidence>
<dbReference type="Proteomes" id="UP000239504">
    <property type="component" value="Unassembled WGS sequence"/>
</dbReference>
<dbReference type="OrthoDB" id="8444819at2"/>
<organism evidence="1 2">
    <name type="scientific">Hyphococcus luteus</name>
    <dbReference type="NCBI Taxonomy" id="2058213"/>
    <lineage>
        <taxon>Bacteria</taxon>
        <taxon>Pseudomonadati</taxon>
        <taxon>Pseudomonadota</taxon>
        <taxon>Alphaproteobacteria</taxon>
        <taxon>Parvularculales</taxon>
        <taxon>Parvularculaceae</taxon>
        <taxon>Hyphococcus</taxon>
    </lineage>
</organism>
<dbReference type="AlphaFoldDB" id="A0A2S7K517"/>
<keyword evidence="2" id="KW-1185">Reference proteome</keyword>
<dbReference type="EMBL" id="PJCH01000006">
    <property type="protein sequence ID" value="PQA87566.1"/>
    <property type="molecule type" value="Genomic_DNA"/>
</dbReference>